<evidence type="ECO:0000313" key="14">
    <source>
        <dbReference type="EMBL" id="TRZ03508.1"/>
    </source>
</evidence>
<keyword evidence="5 11" id="KW-1133">Transmembrane helix</keyword>
<keyword evidence="10" id="KW-0393">Immunoglobulin domain</keyword>
<evidence type="ECO:0000256" key="10">
    <source>
        <dbReference type="ARBA" id="ARBA00023319"/>
    </source>
</evidence>
<dbReference type="Pfam" id="PF07686">
    <property type="entry name" value="V-set"/>
    <property type="match status" value="1"/>
</dbReference>
<evidence type="ECO:0000256" key="6">
    <source>
        <dbReference type="ARBA" id="ARBA00023136"/>
    </source>
</evidence>
<evidence type="ECO:0000256" key="4">
    <source>
        <dbReference type="ARBA" id="ARBA00022729"/>
    </source>
</evidence>
<dbReference type="InterPro" id="IPR013106">
    <property type="entry name" value="Ig_V-set"/>
</dbReference>
<evidence type="ECO:0000256" key="3">
    <source>
        <dbReference type="ARBA" id="ARBA00022692"/>
    </source>
</evidence>
<dbReference type="OrthoDB" id="8962472at2759"/>
<protein>
    <recommendedName>
        <fullName evidence="13">Immunoglobulin domain-containing protein</fullName>
    </recommendedName>
</protein>
<feature type="domain" description="Immunoglobulin" evidence="13">
    <location>
        <begin position="24"/>
        <end position="125"/>
    </location>
</feature>
<dbReference type="AlphaFoldDB" id="A0A553RMV0"/>
<dbReference type="Proteomes" id="UP000316079">
    <property type="component" value="Unassembled WGS sequence"/>
</dbReference>
<keyword evidence="7" id="KW-1015">Disulfide bond</keyword>
<keyword evidence="8" id="KW-0675">Receptor</keyword>
<evidence type="ECO:0000256" key="9">
    <source>
        <dbReference type="ARBA" id="ARBA00023180"/>
    </source>
</evidence>
<keyword evidence="4 12" id="KW-0732">Signal</keyword>
<dbReference type="GO" id="GO:0042102">
    <property type="term" value="P:positive regulation of T cell proliferation"/>
    <property type="evidence" value="ECO:0007669"/>
    <property type="project" value="TreeGrafter"/>
</dbReference>
<keyword evidence="15" id="KW-1185">Reference proteome</keyword>
<dbReference type="SUPFAM" id="SSF48726">
    <property type="entry name" value="Immunoglobulin"/>
    <property type="match status" value="1"/>
</dbReference>
<evidence type="ECO:0000256" key="7">
    <source>
        <dbReference type="ARBA" id="ARBA00023157"/>
    </source>
</evidence>
<evidence type="ECO:0000256" key="12">
    <source>
        <dbReference type="SAM" id="SignalP"/>
    </source>
</evidence>
<keyword evidence="3 11" id="KW-0812">Transmembrane</keyword>
<dbReference type="PANTHER" id="PTHR25466">
    <property type="entry name" value="T-LYMPHOCYTE ACTIVATION ANTIGEN"/>
    <property type="match status" value="1"/>
</dbReference>
<evidence type="ECO:0000313" key="15">
    <source>
        <dbReference type="Proteomes" id="UP000316079"/>
    </source>
</evidence>
<comment type="subcellular location">
    <subcellularLocation>
        <location evidence="1">Cell membrane</location>
        <topology evidence="1">Single-pass type I membrane protein</topology>
    </subcellularLocation>
</comment>
<keyword evidence="2" id="KW-1003">Cell membrane</keyword>
<dbReference type="EMBL" id="SRMA01006955">
    <property type="protein sequence ID" value="TRZ03508.1"/>
    <property type="molecule type" value="Genomic_DNA"/>
</dbReference>
<evidence type="ECO:0000256" key="5">
    <source>
        <dbReference type="ARBA" id="ARBA00022989"/>
    </source>
</evidence>
<dbReference type="SMART" id="SM00409">
    <property type="entry name" value="IG"/>
    <property type="match status" value="1"/>
</dbReference>
<dbReference type="InterPro" id="IPR013783">
    <property type="entry name" value="Ig-like_fold"/>
</dbReference>
<sequence length="180" mass="19789">MNQRSSKMILTGLTLLLITNASVLGQIKGYAGQNVLLPCNCSGYDRLAWQKDDKLLSSYPEEKNIIAAEYIGRTQLFLNNEKTNCSLLLLNISHTDSGLYQCYVIVDVQTGVGRATPHEVNLAVLSSAIGEPETVPIPRIVVVVVVILAVVVLLTLLGRRWHRKNKASYLPTQNAVTEDV</sequence>
<dbReference type="GO" id="GO:0071222">
    <property type="term" value="P:cellular response to lipopolysaccharide"/>
    <property type="evidence" value="ECO:0007669"/>
    <property type="project" value="TreeGrafter"/>
</dbReference>
<evidence type="ECO:0000256" key="8">
    <source>
        <dbReference type="ARBA" id="ARBA00023170"/>
    </source>
</evidence>
<dbReference type="PANTHER" id="PTHR25466:SF14">
    <property type="entry name" value="BUTYROPHILIN SUBFAMILY 2 MEMBER A2-LIKE-RELATED"/>
    <property type="match status" value="1"/>
</dbReference>
<evidence type="ECO:0000256" key="2">
    <source>
        <dbReference type="ARBA" id="ARBA00022475"/>
    </source>
</evidence>
<dbReference type="InterPro" id="IPR051713">
    <property type="entry name" value="T-cell_Activation_Regulation"/>
</dbReference>
<dbReference type="GO" id="GO:0042130">
    <property type="term" value="P:negative regulation of T cell proliferation"/>
    <property type="evidence" value="ECO:0007669"/>
    <property type="project" value="TreeGrafter"/>
</dbReference>
<comment type="caution">
    <text evidence="14">The sequence shown here is derived from an EMBL/GenBank/DDBJ whole genome shotgun (WGS) entry which is preliminary data.</text>
</comment>
<accession>A0A553RMV0</accession>
<keyword evidence="9" id="KW-0325">Glycoprotein</keyword>
<proteinExistence type="predicted"/>
<evidence type="ECO:0000256" key="1">
    <source>
        <dbReference type="ARBA" id="ARBA00004251"/>
    </source>
</evidence>
<dbReference type="GO" id="GO:0031295">
    <property type="term" value="P:T cell costimulation"/>
    <property type="evidence" value="ECO:0007669"/>
    <property type="project" value="TreeGrafter"/>
</dbReference>
<evidence type="ECO:0000259" key="13">
    <source>
        <dbReference type="SMART" id="SM00409"/>
    </source>
</evidence>
<dbReference type="InterPro" id="IPR003599">
    <property type="entry name" value="Ig_sub"/>
</dbReference>
<dbReference type="GO" id="GO:0007166">
    <property type="term" value="P:cell surface receptor signaling pathway"/>
    <property type="evidence" value="ECO:0007669"/>
    <property type="project" value="TreeGrafter"/>
</dbReference>
<dbReference type="GO" id="GO:0009897">
    <property type="term" value="C:external side of plasma membrane"/>
    <property type="evidence" value="ECO:0007669"/>
    <property type="project" value="TreeGrafter"/>
</dbReference>
<feature type="transmembrane region" description="Helical" evidence="11">
    <location>
        <begin position="137"/>
        <end position="157"/>
    </location>
</feature>
<name>A0A553RMV0_9TELE</name>
<organism evidence="14 15">
    <name type="scientific">Danionella cerebrum</name>
    <dbReference type="NCBI Taxonomy" id="2873325"/>
    <lineage>
        <taxon>Eukaryota</taxon>
        <taxon>Metazoa</taxon>
        <taxon>Chordata</taxon>
        <taxon>Craniata</taxon>
        <taxon>Vertebrata</taxon>
        <taxon>Euteleostomi</taxon>
        <taxon>Actinopterygii</taxon>
        <taxon>Neopterygii</taxon>
        <taxon>Teleostei</taxon>
        <taxon>Ostariophysi</taxon>
        <taxon>Cypriniformes</taxon>
        <taxon>Danionidae</taxon>
        <taxon>Danioninae</taxon>
        <taxon>Danionella</taxon>
    </lineage>
</organism>
<evidence type="ECO:0000256" key="11">
    <source>
        <dbReference type="SAM" id="Phobius"/>
    </source>
</evidence>
<dbReference type="InterPro" id="IPR036179">
    <property type="entry name" value="Ig-like_dom_sf"/>
</dbReference>
<dbReference type="GO" id="GO:0006955">
    <property type="term" value="P:immune response"/>
    <property type="evidence" value="ECO:0007669"/>
    <property type="project" value="TreeGrafter"/>
</dbReference>
<dbReference type="Gene3D" id="2.60.40.10">
    <property type="entry name" value="Immunoglobulins"/>
    <property type="match status" value="1"/>
</dbReference>
<gene>
    <name evidence="14" type="ORF">DNTS_007031</name>
</gene>
<reference evidence="14 15" key="1">
    <citation type="journal article" date="2019" name="Sci. Data">
        <title>Hybrid genome assembly and annotation of Danionella translucida.</title>
        <authorList>
            <person name="Kadobianskyi M."/>
            <person name="Schulze L."/>
            <person name="Schuelke M."/>
            <person name="Judkewitz B."/>
        </authorList>
    </citation>
    <scope>NUCLEOTIDE SEQUENCE [LARGE SCALE GENOMIC DNA]</scope>
    <source>
        <strain evidence="14 15">Bolton</strain>
    </source>
</reference>
<feature type="chain" id="PRO_5021968102" description="Immunoglobulin domain-containing protein" evidence="12">
    <location>
        <begin position="26"/>
        <end position="180"/>
    </location>
</feature>
<feature type="signal peptide" evidence="12">
    <location>
        <begin position="1"/>
        <end position="25"/>
    </location>
</feature>
<keyword evidence="6 11" id="KW-0472">Membrane</keyword>